<accession>V6LSI8</accession>
<reference evidence="3" key="2">
    <citation type="submission" date="2020-12" db="EMBL/GenBank/DDBJ databases">
        <title>New Spironucleus salmonicida genome in near-complete chromosomes.</title>
        <authorList>
            <person name="Xu F."/>
            <person name="Kurt Z."/>
            <person name="Jimenez-Gonzalez A."/>
            <person name="Astvaldsson A."/>
            <person name="Andersson J.O."/>
            <person name="Svard S.G."/>
        </authorList>
    </citation>
    <scope>NUCLEOTIDE SEQUENCE</scope>
    <source>
        <strain evidence="3">ATCC 50377</strain>
    </source>
</reference>
<feature type="transmembrane region" description="Helical" evidence="1">
    <location>
        <begin position="187"/>
        <end position="207"/>
    </location>
</feature>
<dbReference type="EMBL" id="AUWU02000003">
    <property type="protein sequence ID" value="KAH0575684.1"/>
    <property type="molecule type" value="Genomic_DNA"/>
</dbReference>
<evidence type="ECO:0000256" key="1">
    <source>
        <dbReference type="SAM" id="Phobius"/>
    </source>
</evidence>
<dbReference type="EMBL" id="KI546046">
    <property type="protein sequence ID" value="EST47193.1"/>
    <property type="molecule type" value="Genomic_DNA"/>
</dbReference>
<feature type="transmembrane region" description="Helical" evidence="1">
    <location>
        <begin position="65"/>
        <end position="83"/>
    </location>
</feature>
<reference evidence="2 3" key="1">
    <citation type="journal article" date="2014" name="PLoS Genet.">
        <title>The Genome of Spironucleus salmonicida Highlights a Fish Pathogen Adapted to Fluctuating Environments.</title>
        <authorList>
            <person name="Xu F."/>
            <person name="Jerlstrom-Hultqvist J."/>
            <person name="Einarsson E."/>
            <person name="Astvaldsson A."/>
            <person name="Svard S.G."/>
            <person name="Andersson J.O."/>
        </authorList>
    </citation>
    <scope>NUCLEOTIDE SEQUENCE</scope>
    <source>
        <strain evidence="3">ATCC 50377</strain>
    </source>
</reference>
<evidence type="ECO:0000313" key="2">
    <source>
        <dbReference type="EMBL" id="EST47193.1"/>
    </source>
</evidence>
<feature type="transmembrane region" description="Helical" evidence="1">
    <location>
        <begin position="103"/>
        <end position="121"/>
    </location>
</feature>
<dbReference type="VEuPathDB" id="GiardiaDB:SS50377_23324"/>
<feature type="transmembrane region" description="Helical" evidence="1">
    <location>
        <begin position="133"/>
        <end position="157"/>
    </location>
</feature>
<dbReference type="AlphaFoldDB" id="V6LSI8"/>
<organism evidence="2">
    <name type="scientific">Spironucleus salmonicida</name>
    <dbReference type="NCBI Taxonomy" id="348837"/>
    <lineage>
        <taxon>Eukaryota</taxon>
        <taxon>Metamonada</taxon>
        <taxon>Diplomonadida</taxon>
        <taxon>Hexamitidae</taxon>
        <taxon>Hexamitinae</taxon>
        <taxon>Spironucleus</taxon>
    </lineage>
</organism>
<gene>
    <name evidence="2" type="ORF">SS50377_12703</name>
    <name evidence="3" type="ORF">SS50377_23324</name>
</gene>
<keyword evidence="4" id="KW-1185">Reference proteome</keyword>
<sequence>MNPLDFMNPFSGQIKQFEKAASDIQKSQFYEVFYPFFNVTPISLIRRLSLLFMPMFSYPKRSAGLELDLYLPLLSYFLSVLLFGTKQTLEIQQFDFSYVTKRALLIMLVWVGFTMIYFLIFQSAQLQITILEIASILGYSITLSLLDFPIIKFYAFISTAVHAVKEGVRIVKKAQDSALVDAKQITMWNWIVMSFIISSIIFCWLCMW</sequence>
<dbReference type="Proteomes" id="UP000018208">
    <property type="component" value="Unassembled WGS sequence"/>
</dbReference>
<evidence type="ECO:0000313" key="4">
    <source>
        <dbReference type="Proteomes" id="UP000018208"/>
    </source>
</evidence>
<name>V6LSI8_9EUKA</name>
<keyword evidence="1" id="KW-0472">Membrane</keyword>
<evidence type="ECO:0000313" key="3">
    <source>
        <dbReference type="EMBL" id="KAH0575684.1"/>
    </source>
</evidence>
<proteinExistence type="predicted"/>
<keyword evidence="1 2" id="KW-0812">Transmembrane</keyword>
<protein>
    <submittedName>
        <fullName evidence="2">Transmembrane domain-containing protein</fullName>
    </submittedName>
    <submittedName>
        <fullName evidence="3">Yif1</fullName>
    </submittedName>
</protein>
<keyword evidence="1" id="KW-1133">Transmembrane helix</keyword>